<proteinExistence type="predicted"/>
<dbReference type="Proteomes" id="UP000001876">
    <property type="component" value="Unassembled WGS sequence"/>
</dbReference>
<dbReference type="AlphaFoldDB" id="C1N2A2"/>
<feature type="region of interest" description="Disordered" evidence="1">
    <location>
        <begin position="19"/>
        <end position="57"/>
    </location>
</feature>
<evidence type="ECO:0000256" key="1">
    <source>
        <dbReference type="SAM" id="MobiDB-lite"/>
    </source>
</evidence>
<evidence type="ECO:0000313" key="3">
    <source>
        <dbReference type="Proteomes" id="UP000001876"/>
    </source>
</evidence>
<dbReference type="RefSeq" id="XP_003062257.1">
    <property type="nucleotide sequence ID" value="XM_003062211.1"/>
</dbReference>
<gene>
    <name evidence="2" type="ORF">MICPUCDRAFT_51907</name>
</gene>
<feature type="compositionally biased region" description="Basic residues" evidence="1">
    <location>
        <begin position="19"/>
        <end position="31"/>
    </location>
</feature>
<dbReference type="KEGG" id="mpp:MICPUCDRAFT_51907"/>
<feature type="compositionally biased region" description="Basic and acidic residues" evidence="1">
    <location>
        <begin position="116"/>
        <end position="125"/>
    </location>
</feature>
<sequence>MSSAFALSARAPLAARRRATLTRGLPRRARVRVGVAPRAQAAAGDKSKPQWSTDRQLAKDEDIDLKDGEKLMCVSPRVFFHRRARVLSAAKVLKERRSPRGRGRMGTSVTRATRARRNDESPRRP</sequence>
<protein>
    <submittedName>
        <fullName evidence="2">Predicted protein</fullName>
    </submittedName>
</protein>
<evidence type="ECO:0000313" key="2">
    <source>
        <dbReference type="EMBL" id="EEH53969.1"/>
    </source>
</evidence>
<feature type="region of interest" description="Disordered" evidence="1">
    <location>
        <begin position="91"/>
        <end position="125"/>
    </location>
</feature>
<name>C1N2A2_MICPC</name>
<accession>C1N2A2</accession>
<organism evidence="3">
    <name type="scientific">Micromonas pusilla (strain CCMP1545)</name>
    <name type="common">Picoplanktonic green alga</name>
    <dbReference type="NCBI Taxonomy" id="564608"/>
    <lineage>
        <taxon>Eukaryota</taxon>
        <taxon>Viridiplantae</taxon>
        <taxon>Chlorophyta</taxon>
        <taxon>Mamiellophyceae</taxon>
        <taxon>Mamiellales</taxon>
        <taxon>Mamiellaceae</taxon>
        <taxon>Micromonas</taxon>
    </lineage>
</organism>
<reference evidence="2 3" key="1">
    <citation type="journal article" date="2009" name="Science">
        <title>Green evolution and dynamic adaptations revealed by genomes of the marine picoeukaryotes Micromonas.</title>
        <authorList>
            <person name="Worden A.Z."/>
            <person name="Lee J.H."/>
            <person name="Mock T."/>
            <person name="Rouze P."/>
            <person name="Simmons M.P."/>
            <person name="Aerts A.L."/>
            <person name="Allen A.E."/>
            <person name="Cuvelier M.L."/>
            <person name="Derelle E."/>
            <person name="Everett M.V."/>
            <person name="Foulon E."/>
            <person name="Grimwood J."/>
            <person name="Gundlach H."/>
            <person name="Henrissat B."/>
            <person name="Napoli C."/>
            <person name="McDonald S.M."/>
            <person name="Parker M.S."/>
            <person name="Rombauts S."/>
            <person name="Salamov A."/>
            <person name="Von Dassow P."/>
            <person name="Badger J.H."/>
            <person name="Coutinho P.M."/>
            <person name="Demir E."/>
            <person name="Dubchak I."/>
            <person name="Gentemann C."/>
            <person name="Eikrem W."/>
            <person name="Gready J.E."/>
            <person name="John U."/>
            <person name="Lanier W."/>
            <person name="Lindquist E.A."/>
            <person name="Lucas S."/>
            <person name="Mayer K.F."/>
            <person name="Moreau H."/>
            <person name="Not F."/>
            <person name="Otillar R."/>
            <person name="Panaud O."/>
            <person name="Pangilinan J."/>
            <person name="Paulsen I."/>
            <person name="Piegu B."/>
            <person name="Poliakov A."/>
            <person name="Robbens S."/>
            <person name="Schmutz J."/>
            <person name="Toulza E."/>
            <person name="Wyss T."/>
            <person name="Zelensky A."/>
            <person name="Zhou K."/>
            <person name="Armbrust E.V."/>
            <person name="Bhattacharya D."/>
            <person name="Goodenough U.W."/>
            <person name="Van de Peer Y."/>
            <person name="Grigoriev I.V."/>
        </authorList>
    </citation>
    <scope>NUCLEOTIDE SEQUENCE [LARGE SCALE GENOMIC DNA]</scope>
    <source>
        <strain evidence="2 3">CCMP1545</strain>
    </source>
</reference>
<dbReference type="EMBL" id="GG663745">
    <property type="protein sequence ID" value="EEH53969.1"/>
    <property type="molecule type" value="Genomic_DNA"/>
</dbReference>
<keyword evidence="3" id="KW-1185">Reference proteome</keyword>
<dbReference type="GeneID" id="9687696"/>
<feature type="compositionally biased region" description="Low complexity" evidence="1">
    <location>
        <begin position="32"/>
        <end position="44"/>
    </location>
</feature>